<evidence type="ECO:0000313" key="2">
    <source>
        <dbReference type="Proteomes" id="UP001497516"/>
    </source>
</evidence>
<dbReference type="Proteomes" id="UP001497516">
    <property type="component" value="Chromosome 5"/>
</dbReference>
<gene>
    <name evidence="1" type="ORF">LTRI10_LOCUS30380</name>
</gene>
<evidence type="ECO:0000313" key="1">
    <source>
        <dbReference type="EMBL" id="CAL1389528.1"/>
    </source>
</evidence>
<organism evidence="1 2">
    <name type="scientific">Linum trigynum</name>
    <dbReference type="NCBI Taxonomy" id="586398"/>
    <lineage>
        <taxon>Eukaryota</taxon>
        <taxon>Viridiplantae</taxon>
        <taxon>Streptophyta</taxon>
        <taxon>Embryophyta</taxon>
        <taxon>Tracheophyta</taxon>
        <taxon>Spermatophyta</taxon>
        <taxon>Magnoliopsida</taxon>
        <taxon>eudicotyledons</taxon>
        <taxon>Gunneridae</taxon>
        <taxon>Pentapetalae</taxon>
        <taxon>rosids</taxon>
        <taxon>fabids</taxon>
        <taxon>Malpighiales</taxon>
        <taxon>Linaceae</taxon>
        <taxon>Linum</taxon>
    </lineage>
</organism>
<reference evidence="1 2" key="1">
    <citation type="submission" date="2024-04" db="EMBL/GenBank/DDBJ databases">
        <authorList>
            <person name="Fracassetti M."/>
        </authorList>
    </citation>
    <scope>NUCLEOTIDE SEQUENCE [LARGE SCALE GENOMIC DNA]</scope>
</reference>
<sequence>MSTKLVRSQDRVMFRDKTKLKCNFTHGRRLRFHGRGIEVCGHGTLLFQSPVVELTPVAMDFEVVCPSRSRGPPSSRFEASAFGSL</sequence>
<dbReference type="EMBL" id="OZ034818">
    <property type="protein sequence ID" value="CAL1389528.1"/>
    <property type="molecule type" value="Genomic_DNA"/>
</dbReference>
<keyword evidence="2" id="KW-1185">Reference proteome</keyword>
<proteinExistence type="predicted"/>
<accession>A0AAV2EVB8</accession>
<protein>
    <submittedName>
        <fullName evidence="1">Uncharacterized protein</fullName>
    </submittedName>
</protein>
<dbReference type="AlphaFoldDB" id="A0AAV2EVB8"/>
<name>A0AAV2EVB8_9ROSI</name>